<dbReference type="InterPro" id="IPR036770">
    <property type="entry name" value="Ankyrin_rpt-contain_sf"/>
</dbReference>
<dbReference type="EMBL" id="CAICTM010000547">
    <property type="protein sequence ID" value="CAB9512652.1"/>
    <property type="molecule type" value="Genomic_DNA"/>
</dbReference>
<dbReference type="AlphaFoldDB" id="A0A9N8HH80"/>
<keyword evidence="2" id="KW-1185">Reference proteome</keyword>
<proteinExistence type="predicted"/>
<dbReference type="InterPro" id="IPR002110">
    <property type="entry name" value="Ankyrin_rpt"/>
</dbReference>
<organism evidence="1 2">
    <name type="scientific">Seminavis robusta</name>
    <dbReference type="NCBI Taxonomy" id="568900"/>
    <lineage>
        <taxon>Eukaryota</taxon>
        <taxon>Sar</taxon>
        <taxon>Stramenopiles</taxon>
        <taxon>Ochrophyta</taxon>
        <taxon>Bacillariophyta</taxon>
        <taxon>Bacillariophyceae</taxon>
        <taxon>Bacillariophycidae</taxon>
        <taxon>Naviculales</taxon>
        <taxon>Naviculaceae</taxon>
        <taxon>Seminavis</taxon>
    </lineage>
</organism>
<accession>A0A9N8HH80</accession>
<sequence>MMNGHDMDLDHVVSDGDWRGLTRGELRESIPLRGDPVHVCQWRATGKIVLKPACFWKQGDSHQWKLLQRLKQKEYCRHVQVRRQEWLLPFACTKGVASEVLDYIIQSDPESIGARWVGGENHEGGPPKGSLPLHCACSALANDSNHWGRYQLRRFLASIQFLLEADTGAAMDNENSSLELPIHILLSGRQQEVGLGIREIVVEDLVEAHPKALETKNGHGHLPLHLAVLFQSTEIVQFLVWEYPAAACVQDNQGNLPFTLAVEARRPMSILLVLLRAFPQVLAGRSKKGCPGRDSSRQFLLHGQNGLESDRQIALFLRQERKVVRSKLLDCIESEERMVLKRAAKVVYQELAISHITDWMSSVSRNLAVILQDDHKSVEDSGVHECVVPLLEWVRHQNDPVQKKLEKLAFRWDRIARLAAPDGDF</sequence>
<reference evidence="1" key="1">
    <citation type="submission" date="2020-06" db="EMBL/GenBank/DDBJ databases">
        <authorList>
            <consortium name="Plant Systems Biology data submission"/>
        </authorList>
    </citation>
    <scope>NUCLEOTIDE SEQUENCE</scope>
    <source>
        <strain evidence="1">D6</strain>
    </source>
</reference>
<gene>
    <name evidence="1" type="ORF">SEMRO_548_G164320.1</name>
</gene>
<comment type="caution">
    <text evidence="1">The sequence shown here is derived from an EMBL/GenBank/DDBJ whole genome shotgun (WGS) entry which is preliminary data.</text>
</comment>
<dbReference type="Proteomes" id="UP001153069">
    <property type="component" value="Unassembled WGS sequence"/>
</dbReference>
<evidence type="ECO:0000313" key="2">
    <source>
        <dbReference type="Proteomes" id="UP001153069"/>
    </source>
</evidence>
<dbReference type="SUPFAM" id="SSF48403">
    <property type="entry name" value="Ankyrin repeat"/>
    <property type="match status" value="1"/>
</dbReference>
<dbReference type="Gene3D" id="1.25.40.20">
    <property type="entry name" value="Ankyrin repeat-containing domain"/>
    <property type="match status" value="1"/>
</dbReference>
<dbReference type="Pfam" id="PF13857">
    <property type="entry name" value="Ank_5"/>
    <property type="match status" value="1"/>
</dbReference>
<name>A0A9N8HH80_9STRA</name>
<evidence type="ECO:0000313" key="1">
    <source>
        <dbReference type="EMBL" id="CAB9512652.1"/>
    </source>
</evidence>
<protein>
    <submittedName>
        <fullName evidence="1">Ankyrin Repeat</fullName>
    </submittedName>
</protein>
<dbReference type="OrthoDB" id="5819922at2759"/>